<dbReference type="AlphaFoldDB" id="A0AAW3MRS6"/>
<comment type="caution">
    <text evidence="1">The sequence shown here is derived from an EMBL/GenBank/DDBJ whole genome shotgun (WGS) entry which is preliminary data.</text>
</comment>
<proteinExistence type="predicted"/>
<evidence type="ECO:0000313" key="1">
    <source>
        <dbReference type="EMBL" id="KVP98299.1"/>
    </source>
</evidence>
<name>A0AAW3MRS6_9BURK</name>
<dbReference type="EMBL" id="LPBJ01000047">
    <property type="protein sequence ID" value="KVP98299.1"/>
    <property type="molecule type" value="Genomic_DNA"/>
</dbReference>
<dbReference type="Proteomes" id="UP000056453">
    <property type="component" value="Unassembled WGS sequence"/>
</dbReference>
<dbReference type="RefSeq" id="WP_059925497.1">
    <property type="nucleotide sequence ID" value="NZ_LPBG01000047.1"/>
</dbReference>
<evidence type="ECO:0008006" key="3">
    <source>
        <dbReference type="Google" id="ProtNLM"/>
    </source>
</evidence>
<evidence type="ECO:0000313" key="2">
    <source>
        <dbReference type="Proteomes" id="UP000056453"/>
    </source>
</evidence>
<reference evidence="1 2" key="1">
    <citation type="submission" date="2015-11" db="EMBL/GenBank/DDBJ databases">
        <title>Expanding the genomic diversity of Burkholderia species for the development of highly accurate diagnostics.</title>
        <authorList>
            <person name="Sahl J."/>
            <person name="Keim P."/>
            <person name="Wagner D."/>
        </authorList>
    </citation>
    <scope>NUCLEOTIDE SEQUENCE [LARGE SCALE GENOMIC DNA]</scope>
    <source>
        <strain evidence="1 2">MSMB1808WGS</strain>
    </source>
</reference>
<protein>
    <recommendedName>
        <fullName evidence="3">DUF4376 domain-containing protein</fullName>
    </recommendedName>
</protein>
<gene>
    <name evidence="1" type="ORF">WJ96_07195</name>
</gene>
<accession>A0AAW3MRS6</accession>
<organism evidence="1 2">
    <name type="scientific">Burkholderia ubonensis</name>
    <dbReference type="NCBI Taxonomy" id="101571"/>
    <lineage>
        <taxon>Bacteria</taxon>
        <taxon>Pseudomonadati</taxon>
        <taxon>Pseudomonadota</taxon>
        <taxon>Betaproteobacteria</taxon>
        <taxon>Burkholderiales</taxon>
        <taxon>Burkholderiaceae</taxon>
        <taxon>Burkholderia</taxon>
        <taxon>Burkholderia cepacia complex</taxon>
    </lineage>
</organism>
<keyword evidence="2" id="KW-1185">Reference proteome</keyword>
<sequence>MAIQQLSAVPRESLVGKFICTPSRYSEQEFGWPAVVEKTTAARMTYRRLPRGAWDPVEKEWQVRPTMTVGAASTAPRAPDSLEWGESEERSEVCNLSSVKFVCDTAQEAIALYVQALATRKAIEAFRKDSLAKLDAQAMAGELPTPPYLAAPTS</sequence>